<evidence type="ECO:0000313" key="11">
    <source>
        <dbReference type="EMBL" id="EAT12297.1"/>
    </source>
</evidence>
<dbReference type="SUPFAM" id="SSF54862">
    <property type="entry name" value="4Fe-4S ferredoxins"/>
    <property type="match status" value="1"/>
</dbReference>
<keyword evidence="2 9" id="KW-0963">Cytoplasm</keyword>
<dbReference type="Pfam" id="PF08331">
    <property type="entry name" value="QueG_DUF1730"/>
    <property type="match status" value="1"/>
</dbReference>
<gene>
    <name evidence="9" type="primary">queG</name>
    <name evidence="11" type="ORF">RED65_15698</name>
</gene>
<comment type="catalytic activity">
    <reaction evidence="9">
        <text>epoxyqueuosine(34) in tRNA + AH2 = queuosine(34) in tRNA + A + H2O</text>
        <dbReference type="Rhea" id="RHEA:32159"/>
        <dbReference type="Rhea" id="RHEA-COMP:18571"/>
        <dbReference type="Rhea" id="RHEA-COMP:18582"/>
        <dbReference type="ChEBI" id="CHEBI:13193"/>
        <dbReference type="ChEBI" id="CHEBI:15377"/>
        <dbReference type="ChEBI" id="CHEBI:17499"/>
        <dbReference type="ChEBI" id="CHEBI:194431"/>
        <dbReference type="ChEBI" id="CHEBI:194443"/>
        <dbReference type="EC" id="1.17.99.6"/>
    </reaction>
</comment>
<dbReference type="UniPathway" id="UPA00392"/>
<evidence type="ECO:0000256" key="8">
    <source>
        <dbReference type="ARBA" id="ARBA00023014"/>
    </source>
</evidence>
<feature type="binding site" evidence="9">
    <location>
        <position position="253"/>
    </location>
    <ligand>
        <name>tRNA</name>
        <dbReference type="ChEBI" id="CHEBI:17843"/>
    </ligand>
</feature>
<dbReference type="InterPro" id="IPR013542">
    <property type="entry name" value="QueG_DUF1730"/>
</dbReference>
<organism evidence="11 12">
    <name type="scientific">Bermanella marisrubri</name>
    <dbReference type="NCBI Taxonomy" id="207949"/>
    <lineage>
        <taxon>Bacteria</taxon>
        <taxon>Pseudomonadati</taxon>
        <taxon>Pseudomonadota</taxon>
        <taxon>Gammaproteobacteria</taxon>
        <taxon>Oceanospirillales</taxon>
        <taxon>Oceanospirillaceae</taxon>
        <taxon>Bermanella</taxon>
    </lineage>
</organism>
<dbReference type="Pfam" id="PF13484">
    <property type="entry name" value="Fer4_16"/>
    <property type="match status" value="1"/>
</dbReference>
<feature type="binding site" evidence="9">
    <location>
        <position position="198"/>
    </location>
    <ligand>
        <name>cob(II)alamin</name>
        <dbReference type="ChEBI" id="CHEBI:16304"/>
    </ligand>
</feature>
<feature type="binding site" evidence="9">
    <location>
        <position position="278"/>
    </location>
    <ligand>
        <name>[4Fe-4S] cluster</name>
        <dbReference type="ChEBI" id="CHEBI:49883"/>
        <label>1</label>
    </ligand>
</feature>
<dbReference type="NCBIfam" id="TIGR00276">
    <property type="entry name" value="tRNA epoxyqueuosine(34) reductase QueG"/>
    <property type="match status" value="1"/>
</dbReference>
<dbReference type="GO" id="GO:0031419">
    <property type="term" value="F:cobalamin binding"/>
    <property type="evidence" value="ECO:0007669"/>
    <property type="project" value="UniProtKB-KW"/>
</dbReference>
<comment type="cofactor">
    <cofactor evidence="9">
        <name>cob(II)alamin</name>
        <dbReference type="ChEBI" id="CHEBI:16304"/>
    </cofactor>
</comment>
<feature type="binding site" evidence="9">
    <location>
        <position position="218"/>
    </location>
    <ligand>
        <name>[4Fe-4S] cluster</name>
        <dbReference type="ChEBI" id="CHEBI:49883"/>
        <label>1</label>
    </ligand>
</feature>
<dbReference type="EMBL" id="AAQH01000008">
    <property type="protein sequence ID" value="EAT12297.1"/>
    <property type="molecule type" value="Genomic_DNA"/>
</dbReference>
<dbReference type="GO" id="GO:0046872">
    <property type="term" value="F:metal ion binding"/>
    <property type="evidence" value="ECO:0007669"/>
    <property type="project" value="UniProtKB-KW"/>
</dbReference>
<feature type="binding site" evidence="9">
    <location>
        <position position="228"/>
    </location>
    <ligand>
        <name>[4Fe-4S] cluster</name>
        <dbReference type="ChEBI" id="CHEBI:49883"/>
        <label>2</label>
    </ligand>
</feature>
<dbReference type="PANTHER" id="PTHR30002:SF4">
    <property type="entry name" value="EPOXYQUEUOSINE REDUCTASE"/>
    <property type="match status" value="1"/>
</dbReference>
<comment type="caution">
    <text evidence="11">The sequence shown here is derived from an EMBL/GenBank/DDBJ whole genome shotgun (WGS) entry which is preliminary data.</text>
</comment>
<reference evidence="11 12" key="1">
    <citation type="submission" date="2006-03" db="EMBL/GenBank/DDBJ databases">
        <authorList>
            <person name="Pinhassi J."/>
            <person name="Pedros-Alio C."/>
            <person name="Ferriera S."/>
            <person name="Johnson J."/>
            <person name="Kravitz S."/>
            <person name="Halpern A."/>
            <person name="Remington K."/>
            <person name="Beeson K."/>
            <person name="Tran B."/>
            <person name="Rogers Y.-H."/>
            <person name="Friedman R."/>
            <person name="Venter J.C."/>
        </authorList>
    </citation>
    <scope>NUCLEOTIDE SEQUENCE [LARGE SCALE GENOMIC DNA]</scope>
    <source>
        <strain evidence="11 12">RED65</strain>
    </source>
</reference>
<feature type="binding site" evidence="9">
    <location>
        <position position="224"/>
    </location>
    <ligand>
        <name>[4Fe-4S] cluster</name>
        <dbReference type="ChEBI" id="CHEBI:49883"/>
        <label>1</label>
    </ligand>
</feature>
<evidence type="ECO:0000256" key="6">
    <source>
        <dbReference type="ARBA" id="ARBA00023002"/>
    </source>
</evidence>
<evidence type="ECO:0000256" key="7">
    <source>
        <dbReference type="ARBA" id="ARBA00023004"/>
    </source>
</evidence>
<dbReference type="STRING" id="207949.RED65_15698"/>
<evidence type="ECO:0000256" key="3">
    <source>
        <dbReference type="ARBA" id="ARBA00022694"/>
    </source>
</evidence>
<feature type="binding site" evidence="9">
    <location>
        <position position="163"/>
    </location>
    <ligand>
        <name>cob(II)alamin</name>
        <dbReference type="ChEBI" id="CHEBI:16304"/>
    </ligand>
</feature>
<evidence type="ECO:0000256" key="1">
    <source>
        <dbReference type="ARBA" id="ARBA00022485"/>
    </source>
</evidence>
<keyword evidence="9" id="KW-0170">Cobalt</keyword>
<feature type="binding site" evidence="9">
    <location>
        <position position="271"/>
    </location>
    <ligand>
        <name>[4Fe-4S] cluster</name>
        <dbReference type="ChEBI" id="CHEBI:49883"/>
        <label>2</label>
    </ligand>
</feature>
<keyword evidence="8 9" id="KW-0411">Iron-sulfur</keyword>
<dbReference type="GO" id="GO:0005737">
    <property type="term" value="C:cytoplasm"/>
    <property type="evidence" value="ECO:0007669"/>
    <property type="project" value="UniProtKB-SubCell"/>
</dbReference>
<feature type="binding site" evidence="9">
    <location>
        <position position="187"/>
    </location>
    <ligand>
        <name>cob(II)alamin</name>
        <dbReference type="ChEBI" id="CHEBI:16304"/>
    </ligand>
</feature>
<feature type="binding site" evidence="9">
    <location>
        <position position="221"/>
    </location>
    <ligand>
        <name>[4Fe-4S] cluster</name>
        <dbReference type="ChEBI" id="CHEBI:49883"/>
        <label>1</label>
    </ligand>
</feature>
<dbReference type="Proteomes" id="UP000004263">
    <property type="component" value="Unassembled WGS sequence"/>
</dbReference>
<evidence type="ECO:0000259" key="10">
    <source>
        <dbReference type="PROSITE" id="PS51379"/>
    </source>
</evidence>
<feature type="domain" description="4Fe-4S ferredoxin-type" evidence="10">
    <location>
        <begin position="209"/>
        <end position="238"/>
    </location>
</feature>
<feature type="binding site" evidence="9">
    <location>
        <position position="246"/>
    </location>
    <ligand>
        <name>cob(II)alamin</name>
        <dbReference type="ChEBI" id="CHEBI:16304"/>
    </ligand>
</feature>
<feature type="binding site" evidence="9">
    <location>
        <position position="244"/>
    </location>
    <ligand>
        <name>[4Fe-4S] cluster</name>
        <dbReference type="ChEBI" id="CHEBI:49883"/>
        <label>2</label>
    </ligand>
</feature>
<dbReference type="PROSITE" id="PS51379">
    <property type="entry name" value="4FE4S_FER_2"/>
    <property type="match status" value="1"/>
</dbReference>
<name>Q1N267_9GAMM</name>
<evidence type="ECO:0000256" key="4">
    <source>
        <dbReference type="ARBA" id="ARBA00022723"/>
    </source>
</evidence>
<comment type="subcellular location">
    <subcellularLocation>
        <location evidence="9">Cytoplasm</location>
    </subcellularLocation>
</comment>
<keyword evidence="9" id="KW-0846">Cobalamin</keyword>
<keyword evidence="1 9" id="KW-0004">4Fe-4S</keyword>
<keyword evidence="6 9" id="KW-0560">Oxidoreductase</keyword>
<dbReference type="InterPro" id="IPR017896">
    <property type="entry name" value="4Fe4S_Fe-S-bd"/>
</dbReference>
<dbReference type="HOGENOM" id="CLU_030790_0_1_6"/>
<comment type="subunit">
    <text evidence="9">Monomer.</text>
</comment>
<evidence type="ECO:0000256" key="2">
    <source>
        <dbReference type="ARBA" id="ARBA00022490"/>
    </source>
</evidence>
<dbReference type="InterPro" id="IPR017900">
    <property type="entry name" value="4Fe4S_Fe_S_CS"/>
</dbReference>
<dbReference type="EC" id="1.17.99.6" evidence="9"/>
<proteinExistence type="inferred from homology"/>
<feature type="binding site" evidence="9">
    <location>
        <begin position="271"/>
        <end position="272"/>
    </location>
    <ligand>
        <name>cob(II)alamin</name>
        <dbReference type="ChEBI" id="CHEBI:16304"/>
    </ligand>
</feature>
<feature type="binding site" evidence="9">
    <location>
        <position position="274"/>
    </location>
    <ligand>
        <name>[4Fe-4S] cluster</name>
        <dbReference type="ChEBI" id="CHEBI:49883"/>
        <label>2</label>
    </ligand>
</feature>
<dbReference type="HAMAP" id="MF_00916">
    <property type="entry name" value="QueG"/>
    <property type="match status" value="1"/>
</dbReference>
<protein>
    <recommendedName>
        <fullName evidence="9">Epoxyqueuosine reductase</fullName>
        <ecNumber evidence="9">1.17.99.6</ecNumber>
    </recommendedName>
    <alternativeName>
        <fullName evidence="9">Queuosine biosynthesis protein QueG</fullName>
    </alternativeName>
</protein>
<keyword evidence="4 9" id="KW-0479">Metal-binding</keyword>
<dbReference type="InterPro" id="IPR004453">
    <property type="entry name" value="QueG"/>
</dbReference>
<feature type="active site" description="Proton donor" evidence="9">
    <location>
        <position position="163"/>
    </location>
</feature>
<accession>Q1N267</accession>
<evidence type="ECO:0000313" key="12">
    <source>
        <dbReference type="Proteomes" id="UP000004263"/>
    </source>
</evidence>
<keyword evidence="5 9" id="KW-0671">Queuosine biosynthesis</keyword>
<feature type="binding site" evidence="9">
    <location>
        <position position="82"/>
    </location>
    <ligand>
        <name>cob(II)alamin</name>
        <dbReference type="ChEBI" id="CHEBI:16304"/>
    </ligand>
</feature>
<evidence type="ECO:0000256" key="5">
    <source>
        <dbReference type="ARBA" id="ARBA00022785"/>
    </source>
</evidence>
<comment type="caution">
    <text evidence="9">Lacks conserved residue(s) required for the propagation of feature annotation.</text>
</comment>
<dbReference type="GO" id="GO:0008616">
    <property type="term" value="P:tRNA queuosine(34) biosynthetic process"/>
    <property type="evidence" value="ECO:0007669"/>
    <property type="project" value="UniProtKB-UniRule"/>
</dbReference>
<comment type="pathway">
    <text evidence="9">tRNA modification; tRNA-queuosine biosynthesis.</text>
</comment>
<dbReference type="PROSITE" id="PS00198">
    <property type="entry name" value="4FE4S_FER_1"/>
    <property type="match status" value="1"/>
</dbReference>
<keyword evidence="3 9" id="KW-0819">tRNA processing</keyword>
<sequence length="380" mass="43276">MPSLYLLNPCTTNLMTQTPDSISNIDWHQLTAQIKQWAYELGFAQVGITDVNMEQHAKALKDWLAKGYHGEMSYMADHGNKRYTPDALVPGTLRIISVRMNYMPEDVQTLEILDHPSKAYISRYALGRDYHKLIRKRLTQLGKRIESLFSQLSNDVAYRAFVDSAPVLERGIAQKAGLGWIGKNAMLINPKAGSYFFLGELFTNLPLIMDEPYDDMNCGSCTACFAACPTDAIVDNHVVDARKCISYLTIELKSSIPTELRSKIGNRIFGCDDCQLCCPWTKFTDNTQETDFTPRHQLDDVELLELFHWDESTFLQKTEGMPLRRSGFELWQRNIAVALGNAAQSEHIIQALEEKRANSTEMVQEHIDWAIEQQIAKRKQ</sequence>
<feature type="binding site" evidence="9">
    <location>
        <position position="184"/>
    </location>
    <ligand>
        <name>cob(II)alamin</name>
        <dbReference type="ChEBI" id="CHEBI:16304"/>
    </ligand>
</feature>
<evidence type="ECO:0000256" key="9">
    <source>
        <dbReference type="HAMAP-Rule" id="MF_00916"/>
    </source>
</evidence>
<dbReference type="AlphaFoldDB" id="Q1N267"/>
<comment type="similarity">
    <text evidence="9">Belongs to the QueG family.</text>
</comment>
<dbReference type="RefSeq" id="WP_007018348.1">
    <property type="nucleotide sequence ID" value="NZ_CH724116.1"/>
</dbReference>
<keyword evidence="7 9" id="KW-0408">Iron</keyword>
<keyword evidence="12" id="KW-1185">Reference proteome</keyword>
<comment type="cofactor">
    <cofactor evidence="9">
        <name>[4Fe-4S] cluster</name>
        <dbReference type="ChEBI" id="CHEBI:49883"/>
    </cofactor>
    <text evidence="9">Binds 2 [4Fe-4S] clusters per monomer.</text>
</comment>
<dbReference type="GO" id="GO:0051539">
    <property type="term" value="F:4 iron, 4 sulfur cluster binding"/>
    <property type="evidence" value="ECO:0007669"/>
    <property type="project" value="UniProtKB-KW"/>
</dbReference>
<dbReference type="GO" id="GO:0052693">
    <property type="term" value="F:epoxyqueuosine reductase activity"/>
    <property type="evidence" value="ECO:0007669"/>
    <property type="project" value="UniProtKB-UniRule"/>
</dbReference>
<dbReference type="PANTHER" id="PTHR30002">
    <property type="entry name" value="EPOXYQUEUOSINE REDUCTASE"/>
    <property type="match status" value="1"/>
</dbReference>
<comment type="function">
    <text evidence="9">Catalyzes the conversion of epoxyqueuosine (oQ) to queuosine (Q), which is a hypermodified base found in the wobble positions of tRNA(Asp), tRNA(Asn), tRNA(His) and tRNA(Tyr).</text>
</comment>